<dbReference type="GeneID" id="5003003"/>
<evidence type="ECO:0000313" key="1">
    <source>
        <dbReference type="EMBL" id="ABO97060.1"/>
    </source>
</evidence>
<keyword evidence="2" id="KW-1185">Reference proteome</keyword>
<sequence length="741" mass="79117">MRSVQLGTHAHNALLGVTSAGDGRCVSTVAKDGVVTYDVEEEKRERTLALDRGRKFACAVACGSNGRYYACLEKEQESDSSYLCAWETEQSANAATVGEASKECVTTLDLGRSGRVRELVAVDGGALVVTTTGEVQLFGMSAEHIDKARTSGELGSRRVETASVLPESVGALVVTTDGNFQGRKIATFLARAQTVTLAWELDIEHPDGAAKARVASAASDGETFMVLWDDGVWALHDASDGSLKHKLRLDGLDVHCDEATSGKRSKKSEDTSPLASAASLCLSQDYYAVVANSKEENTVVVAVFDSRYGAVHLAEDVSRGLEHKVGRTSGVSLAATSGNLIVGLSDQVVSVQFDLPELSLASLVGSLSIHSQPEASAAAIRVLGAETASTALVPPQHAAVTPGWKLEELKLDGQGVVSLSNVWDDDDAQTREKKVRSTAEALASGSKKAGSSLQTLMKSLPIPQILIESAISGGLNHRVWDSVTLLLAGGHIRGSSTARQLVTALLEEDMLDEVKDFLVYAKDVSAEDIVAILHSAMMRDEDDPGLKKRASANKKLAEKVLDEAEACASDEKFNGEAKQKLFARAQLLVSAYDSFAPWAQQLHPLIARPLDPTMGMLVLRDLSKQDAVSLLQYLLVWANFYASSGGYFARINTLVEPGIPSAHAVVTWTSALLDAQFTTFCLSDDVAEPVRALRESSSQMLDMMRSLAALGGAFRHVGENSPLPEQHGVQSTTYTVESVAW</sequence>
<dbReference type="InterPro" id="IPR011041">
    <property type="entry name" value="Quinoprot_gluc/sorb_DH_b-prop"/>
</dbReference>
<dbReference type="InterPro" id="IPR042859">
    <property type="entry name" value="NOL11"/>
</dbReference>
<dbReference type="Gramene" id="ABO97060">
    <property type="protein sequence ID" value="ABO97060"/>
    <property type="gene ID" value="OSTLU_32798"/>
</dbReference>
<organism evidence="1 2">
    <name type="scientific">Ostreococcus lucimarinus (strain CCE9901)</name>
    <dbReference type="NCBI Taxonomy" id="436017"/>
    <lineage>
        <taxon>Eukaryota</taxon>
        <taxon>Viridiplantae</taxon>
        <taxon>Chlorophyta</taxon>
        <taxon>Mamiellophyceae</taxon>
        <taxon>Mamiellales</taxon>
        <taxon>Bathycoccaceae</taxon>
        <taxon>Ostreococcus</taxon>
    </lineage>
</organism>
<proteinExistence type="predicted"/>
<dbReference type="GO" id="GO:0030490">
    <property type="term" value="P:maturation of SSU-rRNA"/>
    <property type="evidence" value="ECO:0007669"/>
    <property type="project" value="InterPro"/>
</dbReference>
<protein>
    <submittedName>
        <fullName evidence="1">Uncharacterized protein</fullName>
    </submittedName>
</protein>
<dbReference type="GO" id="GO:0003723">
    <property type="term" value="F:RNA binding"/>
    <property type="evidence" value="ECO:0007669"/>
    <property type="project" value="TreeGrafter"/>
</dbReference>
<dbReference type="AlphaFoldDB" id="A4S0M5"/>
<dbReference type="EMBL" id="CP000587">
    <property type="protein sequence ID" value="ABO97060.1"/>
    <property type="molecule type" value="Genomic_DNA"/>
</dbReference>
<dbReference type="Proteomes" id="UP000001568">
    <property type="component" value="Chromosome 7"/>
</dbReference>
<dbReference type="OrthoDB" id="10398172at2759"/>
<dbReference type="eggNOG" id="ENOG502R36H">
    <property type="taxonomic scope" value="Eukaryota"/>
</dbReference>
<dbReference type="PANTHER" id="PTHR15633:SF2">
    <property type="entry name" value="NUCLEOLAR PROTEIN 11"/>
    <property type="match status" value="1"/>
</dbReference>
<dbReference type="STRING" id="436017.A4S0M5"/>
<dbReference type="GO" id="GO:0005730">
    <property type="term" value="C:nucleolus"/>
    <property type="evidence" value="ECO:0007669"/>
    <property type="project" value="TreeGrafter"/>
</dbReference>
<evidence type="ECO:0000313" key="2">
    <source>
        <dbReference type="Proteomes" id="UP000001568"/>
    </source>
</evidence>
<name>A4S0M5_OSTLU</name>
<dbReference type="OMA" id="YLLVWAN"/>
<dbReference type="HOGENOM" id="CLU_374851_0_0_1"/>
<gene>
    <name evidence="1" type="ORF">OSTLU_32798</name>
</gene>
<dbReference type="RefSeq" id="XP_001418767.1">
    <property type="nucleotide sequence ID" value="XM_001418730.1"/>
</dbReference>
<dbReference type="KEGG" id="olu:OSTLU_32798"/>
<dbReference type="PANTHER" id="PTHR15633">
    <property type="entry name" value="NUCLEOLAR PROTEIN 11"/>
    <property type="match status" value="1"/>
</dbReference>
<dbReference type="SUPFAM" id="SSF50952">
    <property type="entry name" value="Soluble quinoprotein glucose dehydrogenase"/>
    <property type="match status" value="1"/>
</dbReference>
<reference evidence="1 2" key="1">
    <citation type="journal article" date="2007" name="Proc. Natl. Acad. Sci. U.S.A.">
        <title>The tiny eukaryote Ostreococcus provides genomic insights into the paradox of plankton speciation.</title>
        <authorList>
            <person name="Palenik B."/>
            <person name="Grimwood J."/>
            <person name="Aerts A."/>
            <person name="Rouze P."/>
            <person name="Salamov A."/>
            <person name="Putnam N."/>
            <person name="Dupont C."/>
            <person name="Jorgensen R."/>
            <person name="Derelle E."/>
            <person name="Rombauts S."/>
            <person name="Zhou K."/>
            <person name="Otillar R."/>
            <person name="Merchant S.S."/>
            <person name="Podell S."/>
            <person name="Gaasterland T."/>
            <person name="Napoli C."/>
            <person name="Gendler K."/>
            <person name="Manuell A."/>
            <person name="Tai V."/>
            <person name="Vallon O."/>
            <person name="Piganeau G."/>
            <person name="Jancek S."/>
            <person name="Heijde M."/>
            <person name="Jabbari K."/>
            <person name="Bowler C."/>
            <person name="Lohr M."/>
            <person name="Robbens S."/>
            <person name="Werner G."/>
            <person name="Dubchak I."/>
            <person name="Pazour G.J."/>
            <person name="Ren Q."/>
            <person name="Paulsen I."/>
            <person name="Delwiche C."/>
            <person name="Schmutz J."/>
            <person name="Rokhsar D."/>
            <person name="Van de Peer Y."/>
            <person name="Moreau H."/>
            <person name="Grigoriev I.V."/>
        </authorList>
    </citation>
    <scope>NUCLEOTIDE SEQUENCE [LARGE SCALE GENOMIC DNA]</scope>
    <source>
        <strain evidence="1 2">CCE9901</strain>
    </source>
</reference>
<accession>A4S0M5</accession>